<evidence type="ECO:0008006" key="4">
    <source>
        <dbReference type="Google" id="ProtNLM"/>
    </source>
</evidence>
<accession>A0A9D4YVS8</accession>
<feature type="transmembrane region" description="Helical" evidence="1">
    <location>
        <begin position="12"/>
        <end position="34"/>
    </location>
</feature>
<sequence length="181" mass="19707">MTINSEGGTNGTTVAICGSVTVAALFAFIVWIWFVRTGRSSCTCMHWPWRRREAATQERQPTVLAPDDADAKLDRVGSAHDEPPRMLSVVVVHPGYQLDLGTTQVTAGPEDPAATQPEPPIGVVVRSERVAPPPPAVDAQSSARAAAYMAEMEEREAARREMHRRPDPSTGWAMSFLPFIV</sequence>
<keyword evidence="3" id="KW-1185">Reference proteome</keyword>
<keyword evidence="1" id="KW-0472">Membrane</keyword>
<organism evidence="2 3">
    <name type="scientific">Chlorella vulgaris</name>
    <name type="common">Green alga</name>
    <dbReference type="NCBI Taxonomy" id="3077"/>
    <lineage>
        <taxon>Eukaryota</taxon>
        <taxon>Viridiplantae</taxon>
        <taxon>Chlorophyta</taxon>
        <taxon>core chlorophytes</taxon>
        <taxon>Trebouxiophyceae</taxon>
        <taxon>Chlorellales</taxon>
        <taxon>Chlorellaceae</taxon>
        <taxon>Chlorella clade</taxon>
        <taxon>Chlorella</taxon>
    </lineage>
</organism>
<reference evidence="2" key="1">
    <citation type="journal article" date="2019" name="Plant J.">
        <title>Chlorella vulgaris genome assembly and annotation reveals the molecular basis for metabolic acclimation to high light conditions.</title>
        <authorList>
            <person name="Cecchin M."/>
            <person name="Marcolungo L."/>
            <person name="Rossato M."/>
            <person name="Girolomoni L."/>
            <person name="Cosentino E."/>
            <person name="Cuine S."/>
            <person name="Li-Beisson Y."/>
            <person name="Delledonne M."/>
            <person name="Ballottari M."/>
        </authorList>
    </citation>
    <scope>NUCLEOTIDE SEQUENCE</scope>
    <source>
        <strain evidence="2">211/11P</strain>
    </source>
</reference>
<gene>
    <name evidence="2" type="ORF">D9Q98_007343</name>
</gene>
<dbReference type="AlphaFoldDB" id="A0A9D4YVS8"/>
<evidence type="ECO:0000313" key="2">
    <source>
        <dbReference type="EMBL" id="KAI3428520.1"/>
    </source>
</evidence>
<evidence type="ECO:0000313" key="3">
    <source>
        <dbReference type="Proteomes" id="UP001055712"/>
    </source>
</evidence>
<reference evidence="2" key="2">
    <citation type="submission" date="2020-11" db="EMBL/GenBank/DDBJ databases">
        <authorList>
            <person name="Cecchin M."/>
            <person name="Marcolungo L."/>
            <person name="Rossato M."/>
            <person name="Girolomoni L."/>
            <person name="Cosentino E."/>
            <person name="Cuine S."/>
            <person name="Li-Beisson Y."/>
            <person name="Delledonne M."/>
            <person name="Ballottari M."/>
        </authorList>
    </citation>
    <scope>NUCLEOTIDE SEQUENCE</scope>
    <source>
        <strain evidence="2">211/11P</strain>
        <tissue evidence="2">Whole cell</tissue>
    </source>
</reference>
<protein>
    <recommendedName>
        <fullName evidence="4">Transmembrane protein</fullName>
    </recommendedName>
</protein>
<comment type="caution">
    <text evidence="2">The sequence shown here is derived from an EMBL/GenBank/DDBJ whole genome shotgun (WGS) entry which is preliminary data.</text>
</comment>
<proteinExistence type="predicted"/>
<evidence type="ECO:0000256" key="1">
    <source>
        <dbReference type="SAM" id="Phobius"/>
    </source>
</evidence>
<dbReference type="Proteomes" id="UP001055712">
    <property type="component" value="Unassembled WGS sequence"/>
</dbReference>
<keyword evidence="1" id="KW-1133">Transmembrane helix</keyword>
<name>A0A9D4YVS8_CHLVU</name>
<dbReference type="EMBL" id="SIDB01000009">
    <property type="protein sequence ID" value="KAI3428520.1"/>
    <property type="molecule type" value="Genomic_DNA"/>
</dbReference>
<keyword evidence="1" id="KW-0812">Transmembrane</keyword>